<feature type="domain" description="Fibronectin type-III" evidence="2">
    <location>
        <begin position="202"/>
        <end position="299"/>
    </location>
</feature>
<feature type="signal peptide" evidence="1">
    <location>
        <begin position="1"/>
        <end position="24"/>
    </location>
</feature>
<dbReference type="EMBL" id="LCPK01000056">
    <property type="protein sequence ID" value="KKU95322.1"/>
    <property type="molecule type" value="Genomic_DNA"/>
</dbReference>
<dbReference type="GO" id="GO:0016787">
    <property type="term" value="F:hydrolase activity"/>
    <property type="evidence" value="ECO:0007669"/>
    <property type="project" value="UniProtKB-KW"/>
</dbReference>
<evidence type="ECO:0000313" key="3">
    <source>
        <dbReference type="EMBL" id="KKU95322.1"/>
    </source>
</evidence>
<accession>A0A0G1UM71</accession>
<keyword evidence="3" id="KW-0378">Hydrolase</keyword>
<comment type="caution">
    <text evidence="3">The sequence shown here is derived from an EMBL/GenBank/DDBJ whole genome shotgun (WGS) entry which is preliminary data.</text>
</comment>
<dbReference type="SUPFAM" id="SSF49265">
    <property type="entry name" value="Fibronectin type III"/>
    <property type="match status" value="1"/>
</dbReference>
<dbReference type="AlphaFoldDB" id="A0A0G1UM71"/>
<dbReference type="InterPro" id="IPR036116">
    <property type="entry name" value="FN3_sf"/>
</dbReference>
<keyword evidence="1" id="KW-0732">Signal</keyword>
<reference evidence="3 4" key="1">
    <citation type="journal article" date="2015" name="Nature">
        <title>rRNA introns, odd ribosomes, and small enigmatic genomes across a large radiation of phyla.</title>
        <authorList>
            <person name="Brown C.T."/>
            <person name="Hug L.A."/>
            <person name="Thomas B.C."/>
            <person name="Sharon I."/>
            <person name="Castelle C.J."/>
            <person name="Singh A."/>
            <person name="Wilkins M.J."/>
            <person name="Williams K.H."/>
            <person name="Banfield J.F."/>
        </authorList>
    </citation>
    <scope>NUCLEOTIDE SEQUENCE [LARGE SCALE GENOMIC DNA]</scope>
</reference>
<dbReference type="Proteomes" id="UP000034694">
    <property type="component" value="Unassembled WGS sequence"/>
</dbReference>
<protein>
    <submittedName>
        <fullName evidence="3">Glycoside hydrolase family 5</fullName>
    </submittedName>
</protein>
<gene>
    <name evidence="3" type="ORF">UY28_C0056G0008</name>
</gene>
<dbReference type="PROSITE" id="PS50853">
    <property type="entry name" value="FN3"/>
    <property type="match status" value="1"/>
</dbReference>
<proteinExistence type="predicted"/>
<evidence type="ECO:0000313" key="4">
    <source>
        <dbReference type="Proteomes" id="UP000034694"/>
    </source>
</evidence>
<dbReference type="Gene3D" id="2.60.40.10">
    <property type="entry name" value="Immunoglobulins"/>
    <property type="match status" value="1"/>
</dbReference>
<dbReference type="InterPro" id="IPR003961">
    <property type="entry name" value="FN3_dom"/>
</dbReference>
<evidence type="ECO:0000259" key="2">
    <source>
        <dbReference type="PROSITE" id="PS50853"/>
    </source>
</evidence>
<name>A0A0G1UM71_9BACT</name>
<dbReference type="InterPro" id="IPR013783">
    <property type="entry name" value="Ig-like_fold"/>
</dbReference>
<organism evidence="3 4">
    <name type="scientific">Candidatus Amesbacteria bacterium GW2011_GWB1_48_13</name>
    <dbReference type="NCBI Taxonomy" id="1618362"/>
    <lineage>
        <taxon>Bacteria</taxon>
        <taxon>Candidatus Amesiibacteriota</taxon>
    </lineage>
</organism>
<feature type="chain" id="PRO_5002540039" evidence="1">
    <location>
        <begin position="25"/>
        <end position="311"/>
    </location>
</feature>
<evidence type="ECO:0000256" key="1">
    <source>
        <dbReference type="SAM" id="SignalP"/>
    </source>
</evidence>
<sequence length="311" mass="32784">MRRKLAIGAVIVSLLFLQAQNAYALNKVNNWDFNGNATGWTSTNGSGTDASPSCSATGSSTTNSMATFQYNSSLSSQTAFEATTPAVKNVDYRGFIYQSITAPGSGTVKTKGKFSYYATSSAWGSGWVRLDIYNSDNTSFIANLDCITFSANTAWTTRSFGGDVSLTGGTTYIIRVTLQAKTKANSNTAITVGVDNVAVNLAPTGLSASAAGGTTNASLTWTASTAGTGANGLHATTPYKVYRDTGSPVSTFLSNGTTNSYTDSATTGNTTYYYAVTDVDTASDESPKSAESWDTMQRFFPNRIRSDKCIL</sequence>